<dbReference type="AlphaFoldDB" id="A0A7X2Z533"/>
<evidence type="ECO:0000256" key="5">
    <source>
        <dbReference type="ARBA" id="ARBA00022989"/>
    </source>
</evidence>
<dbReference type="OrthoDB" id="9784933at2"/>
<protein>
    <submittedName>
        <fullName evidence="9">ABC transporter permease subunit</fullName>
    </submittedName>
</protein>
<accession>A0A7X2Z533</accession>
<evidence type="ECO:0000259" key="8">
    <source>
        <dbReference type="PROSITE" id="PS50928"/>
    </source>
</evidence>
<evidence type="ECO:0000313" key="9">
    <source>
        <dbReference type="EMBL" id="MUG47646.1"/>
    </source>
</evidence>
<dbReference type="Proteomes" id="UP000447876">
    <property type="component" value="Unassembled WGS sequence"/>
</dbReference>
<dbReference type="PROSITE" id="PS50928">
    <property type="entry name" value="ABC_TM1"/>
    <property type="match status" value="1"/>
</dbReference>
<dbReference type="PANTHER" id="PTHR43744">
    <property type="entry name" value="ABC TRANSPORTER PERMEASE PROTEIN MG189-RELATED-RELATED"/>
    <property type="match status" value="1"/>
</dbReference>
<dbReference type="GO" id="GO:0055085">
    <property type="term" value="P:transmembrane transport"/>
    <property type="evidence" value="ECO:0007669"/>
    <property type="project" value="InterPro"/>
</dbReference>
<evidence type="ECO:0000256" key="1">
    <source>
        <dbReference type="ARBA" id="ARBA00004651"/>
    </source>
</evidence>
<feature type="transmembrane region" description="Helical" evidence="7">
    <location>
        <begin position="12"/>
        <end position="41"/>
    </location>
</feature>
<evidence type="ECO:0000256" key="4">
    <source>
        <dbReference type="ARBA" id="ARBA00022692"/>
    </source>
</evidence>
<dbReference type="Gene3D" id="1.10.3720.10">
    <property type="entry name" value="MetI-like"/>
    <property type="match status" value="1"/>
</dbReference>
<feature type="transmembrane region" description="Helical" evidence="7">
    <location>
        <begin position="206"/>
        <end position="228"/>
    </location>
</feature>
<comment type="similarity">
    <text evidence="7">Belongs to the binding-protein-dependent transport system permease family.</text>
</comment>
<dbReference type="SUPFAM" id="SSF161098">
    <property type="entry name" value="MetI-like"/>
    <property type="match status" value="1"/>
</dbReference>
<proteinExistence type="inferred from homology"/>
<dbReference type="EMBL" id="WNZW01000014">
    <property type="protein sequence ID" value="MUG47646.1"/>
    <property type="molecule type" value="Genomic_DNA"/>
</dbReference>
<sequence length="300" mass="33741">MMKVERFNYARLYYRISWTVVTIIVLAIAALALFPFVWMILTSLKSAEEINMMPPVFFPKELMFSNYEAAWMKPESTFGRYFWNTIIVAVLGTALQLIICIPIAYSISHFSFKGRGLIFMLVVATMMIPYDITLVPNFVTLRHIPFAGGNDWMGTGGKGFYDSYMGIMVPFLADAFSIFLLRQAFLSVPKDYWEASQVDGMSSFRYLYSVLLPLSSSSLITAGLLSFIGKWNAVSWPLIITSTEAIRPLQVGLLYFVSENGSNYHQLMAAATFTVLPIVLLYFAAQKWFHSGIAASGIKG</sequence>
<reference evidence="9 10" key="1">
    <citation type="submission" date="2019-11" db="EMBL/GenBank/DDBJ databases">
        <title>Draft genome sequences of five Paenibacillus species of dairy origin.</title>
        <authorList>
            <person name="Olajide A.M."/>
            <person name="Chen S."/>
            <person name="Lapointe G."/>
        </authorList>
    </citation>
    <scope>NUCLEOTIDE SEQUENCE [LARGE SCALE GENOMIC DNA]</scope>
    <source>
        <strain evidence="9 10">12CR55</strain>
    </source>
</reference>
<evidence type="ECO:0000256" key="7">
    <source>
        <dbReference type="RuleBase" id="RU363032"/>
    </source>
</evidence>
<keyword evidence="3" id="KW-1003">Cell membrane</keyword>
<dbReference type="InterPro" id="IPR035906">
    <property type="entry name" value="MetI-like_sf"/>
</dbReference>
<gene>
    <name evidence="9" type="ORF">GNP95_22080</name>
</gene>
<keyword evidence="4 7" id="KW-0812">Transmembrane</keyword>
<dbReference type="InterPro" id="IPR000515">
    <property type="entry name" value="MetI-like"/>
</dbReference>
<evidence type="ECO:0000256" key="3">
    <source>
        <dbReference type="ARBA" id="ARBA00022475"/>
    </source>
</evidence>
<feature type="domain" description="ABC transmembrane type-1" evidence="8">
    <location>
        <begin position="82"/>
        <end position="285"/>
    </location>
</feature>
<comment type="caution">
    <text evidence="9">The sequence shown here is derived from an EMBL/GenBank/DDBJ whole genome shotgun (WGS) entry which is preliminary data.</text>
</comment>
<name>A0A7X2Z533_9BACL</name>
<evidence type="ECO:0000256" key="6">
    <source>
        <dbReference type="ARBA" id="ARBA00023136"/>
    </source>
</evidence>
<comment type="subcellular location">
    <subcellularLocation>
        <location evidence="1 7">Cell membrane</location>
        <topology evidence="1 7">Multi-pass membrane protein</topology>
    </subcellularLocation>
</comment>
<organism evidence="9 10">
    <name type="scientific">Paenibacillus woosongensis</name>
    <dbReference type="NCBI Taxonomy" id="307580"/>
    <lineage>
        <taxon>Bacteria</taxon>
        <taxon>Bacillati</taxon>
        <taxon>Bacillota</taxon>
        <taxon>Bacilli</taxon>
        <taxon>Bacillales</taxon>
        <taxon>Paenibacillaceae</taxon>
        <taxon>Paenibacillus</taxon>
    </lineage>
</organism>
<evidence type="ECO:0000313" key="10">
    <source>
        <dbReference type="Proteomes" id="UP000447876"/>
    </source>
</evidence>
<keyword evidence="5 7" id="KW-1133">Transmembrane helix</keyword>
<evidence type="ECO:0000256" key="2">
    <source>
        <dbReference type="ARBA" id="ARBA00022448"/>
    </source>
</evidence>
<feature type="transmembrane region" description="Helical" evidence="7">
    <location>
        <begin position="264"/>
        <end position="285"/>
    </location>
</feature>
<dbReference type="RefSeq" id="WP_155613019.1">
    <property type="nucleotide sequence ID" value="NZ_WNZW01000014.1"/>
</dbReference>
<dbReference type="GO" id="GO:0005886">
    <property type="term" value="C:plasma membrane"/>
    <property type="evidence" value="ECO:0007669"/>
    <property type="project" value="UniProtKB-SubCell"/>
</dbReference>
<feature type="transmembrane region" description="Helical" evidence="7">
    <location>
        <begin position="81"/>
        <end position="105"/>
    </location>
</feature>
<dbReference type="CDD" id="cd06261">
    <property type="entry name" value="TM_PBP2"/>
    <property type="match status" value="1"/>
</dbReference>
<feature type="transmembrane region" description="Helical" evidence="7">
    <location>
        <begin position="117"/>
        <end position="144"/>
    </location>
</feature>
<keyword evidence="2 7" id="KW-0813">Transport</keyword>
<feature type="transmembrane region" description="Helical" evidence="7">
    <location>
        <begin position="164"/>
        <end position="185"/>
    </location>
</feature>
<dbReference type="Pfam" id="PF00528">
    <property type="entry name" value="BPD_transp_1"/>
    <property type="match status" value="1"/>
</dbReference>
<dbReference type="PANTHER" id="PTHR43744:SF12">
    <property type="entry name" value="ABC TRANSPORTER PERMEASE PROTEIN MG189-RELATED"/>
    <property type="match status" value="1"/>
</dbReference>
<keyword evidence="6 7" id="KW-0472">Membrane</keyword>